<name>W5MX24_LEPOC</name>
<proteinExistence type="inferred from homology"/>
<feature type="compositionally biased region" description="Low complexity" evidence="6">
    <location>
        <begin position="185"/>
        <end position="201"/>
    </location>
</feature>
<comment type="similarity">
    <text evidence="5">Belongs to the vestigial family.</text>
</comment>
<dbReference type="HOGENOM" id="CLU_056560_2_0_1"/>
<dbReference type="InterPro" id="IPR011520">
    <property type="entry name" value="Vg_fam"/>
</dbReference>
<dbReference type="GO" id="GO:0006357">
    <property type="term" value="P:regulation of transcription by RNA polymerase II"/>
    <property type="evidence" value="ECO:0000318"/>
    <property type="project" value="GO_Central"/>
</dbReference>
<sequence length="382" mass="41543">MTRTKKNTQYIHNENTQGEYTVDGDTEYTRSKGYGWVVVEVSYNPPQACGLSLREPCLVRVCVEVFGNSPTLGGHVYHSPPTPPLSLSLQKKLGAFGKMQDAPDVRVPRAKQPAQGEEEEEEEERGEEEEEEEGEGEGAQAKEPQPAETEYLSSRCVLLTYFRGDIGDVVDQHFSRALSQPGGFSPDRTPASRAARTPASSIWKEGGSLSGGQCMGFPASFWNSSYHSQSAPGLPGIQAEFSPATAFHSPESSAWGGHGLPHSPAVPDSWHYPLGAPSSPGYPHVHEVYSHMHHRRAHPAHPHAHPMLHPAHGSALDPRYGPLLLPNVHPACNPAPHCDVTKSEPDPAPTHTQTWPAVFHTAVDVGFDTAPDQEKGKASVWF</sequence>
<evidence type="ECO:0000256" key="2">
    <source>
        <dbReference type="ARBA" id="ARBA00023015"/>
    </source>
</evidence>
<accession>W5MX24</accession>
<dbReference type="InParanoid" id="W5MX24"/>
<evidence type="ECO:0000256" key="1">
    <source>
        <dbReference type="ARBA" id="ARBA00004123"/>
    </source>
</evidence>
<dbReference type="OMA" id="THIHEDY"/>
<dbReference type="GeneTree" id="ENSGT00530000063353"/>
<dbReference type="PANTHER" id="PTHR15950">
    <property type="entry name" value="TRANSCRIPTION COFACTOR VESTIGIAL-LIKE PROTEIN"/>
    <property type="match status" value="1"/>
</dbReference>
<feature type="region of interest" description="Disordered" evidence="6">
    <location>
        <begin position="178"/>
        <end position="202"/>
    </location>
</feature>
<dbReference type="PANTHER" id="PTHR15950:SF16">
    <property type="entry name" value="TRANSCRIPTION COFACTOR VESTIGIAL-LIKE PROTEIN 3"/>
    <property type="match status" value="1"/>
</dbReference>
<keyword evidence="3" id="KW-0804">Transcription</keyword>
<keyword evidence="4" id="KW-0539">Nucleus</keyword>
<reference evidence="7" key="3">
    <citation type="submission" date="2025-09" db="UniProtKB">
        <authorList>
            <consortium name="Ensembl"/>
        </authorList>
    </citation>
    <scope>IDENTIFICATION</scope>
</reference>
<dbReference type="KEGG" id="loc:102691559"/>
<dbReference type="OrthoDB" id="10069705at2759"/>
<dbReference type="Bgee" id="ENSLOCG00000010554">
    <property type="expression patterns" value="Expressed in testis and 4 other cell types or tissues"/>
</dbReference>
<evidence type="ECO:0000313" key="8">
    <source>
        <dbReference type="Proteomes" id="UP000018468"/>
    </source>
</evidence>
<dbReference type="FunCoup" id="W5MX24">
    <property type="interactions" value="1"/>
</dbReference>
<evidence type="ECO:0000256" key="5">
    <source>
        <dbReference type="ARBA" id="ARBA00025784"/>
    </source>
</evidence>
<dbReference type="EMBL" id="AHAT01012762">
    <property type="status" value="NOT_ANNOTATED_CDS"/>
    <property type="molecule type" value="Genomic_DNA"/>
</dbReference>
<dbReference type="GO" id="GO:0005634">
    <property type="term" value="C:nucleus"/>
    <property type="evidence" value="ECO:0000318"/>
    <property type="project" value="GO_Central"/>
</dbReference>
<dbReference type="Proteomes" id="UP000018468">
    <property type="component" value="Linkage group LG14"/>
</dbReference>
<feature type="region of interest" description="Disordered" evidence="6">
    <location>
        <begin position="98"/>
        <end position="149"/>
    </location>
</feature>
<dbReference type="Ensembl" id="ENSLOCT00000012960.1">
    <property type="protein sequence ID" value="ENSLOCP00000012933.1"/>
    <property type="gene ID" value="ENSLOCG00000010554.1"/>
</dbReference>
<evidence type="ECO:0000256" key="3">
    <source>
        <dbReference type="ARBA" id="ARBA00023163"/>
    </source>
</evidence>
<keyword evidence="8" id="KW-1185">Reference proteome</keyword>
<feature type="compositionally biased region" description="Acidic residues" evidence="6">
    <location>
        <begin position="116"/>
        <end position="136"/>
    </location>
</feature>
<evidence type="ECO:0000256" key="6">
    <source>
        <dbReference type="SAM" id="MobiDB-lite"/>
    </source>
</evidence>
<dbReference type="Pfam" id="PF07545">
    <property type="entry name" value="Vg_Tdu"/>
    <property type="match status" value="1"/>
</dbReference>
<dbReference type="AlphaFoldDB" id="W5MX24"/>
<organism evidence="7 8">
    <name type="scientific">Lepisosteus oculatus</name>
    <name type="common">Spotted gar</name>
    <dbReference type="NCBI Taxonomy" id="7918"/>
    <lineage>
        <taxon>Eukaryota</taxon>
        <taxon>Metazoa</taxon>
        <taxon>Chordata</taxon>
        <taxon>Craniata</taxon>
        <taxon>Vertebrata</taxon>
        <taxon>Euteleostomi</taxon>
        <taxon>Actinopterygii</taxon>
        <taxon>Neopterygii</taxon>
        <taxon>Holostei</taxon>
        <taxon>Semionotiformes</taxon>
        <taxon>Lepisosteidae</taxon>
        <taxon>Lepisosteus</taxon>
    </lineage>
</organism>
<reference evidence="8" key="1">
    <citation type="submission" date="2011-12" db="EMBL/GenBank/DDBJ databases">
        <title>The Draft Genome of Lepisosteus oculatus.</title>
        <authorList>
            <consortium name="The Broad Institute Genome Assembly &amp; Analysis Group"/>
            <consortium name="Computational R&amp;D Group"/>
            <consortium name="and Sequencing Platform"/>
            <person name="Di Palma F."/>
            <person name="Alfoldi J."/>
            <person name="Johnson J."/>
            <person name="Berlin A."/>
            <person name="Gnerre S."/>
            <person name="Jaffe D."/>
            <person name="MacCallum I."/>
            <person name="Young S."/>
            <person name="Walker B.J."/>
            <person name="Lander E.S."/>
            <person name="Lindblad-Toh K."/>
        </authorList>
    </citation>
    <scope>NUCLEOTIDE SEQUENCE [LARGE SCALE GENOMIC DNA]</scope>
</reference>
<reference evidence="7" key="2">
    <citation type="submission" date="2025-08" db="UniProtKB">
        <authorList>
            <consortium name="Ensembl"/>
        </authorList>
    </citation>
    <scope>IDENTIFICATION</scope>
</reference>
<keyword evidence="2" id="KW-0805">Transcription regulation</keyword>
<evidence type="ECO:0000256" key="4">
    <source>
        <dbReference type="ARBA" id="ARBA00023242"/>
    </source>
</evidence>
<comment type="subcellular location">
    <subcellularLocation>
        <location evidence="1">Nucleus</location>
    </subcellularLocation>
</comment>
<dbReference type="eggNOG" id="ENOG502R6G3">
    <property type="taxonomic scope" value="Eukaryota"/>
</dbReference>
<protein>
    <submittedName>
        <fullName evidence="7">Vestigial like family member 3</fullName>
    </submittedName>
</protein>
<evidence type="ECO:0000313" key="7">
    <source>
        <dbReference type="Ensembl" id="ENSLOCP00000012933.1"/>
    </source>
</evidence>